<accession>A0A9P4J598</accession>
<protein>
    <submittedName>
        <fullName evidence="10">Subtilisin-like protein</fullName>
    </submittedName>
</protein>
<evidence type="ECO:0000313" key="10">
    <source>
        <dbReference type="EMBL" id="KAF2155677.1"/>
    </source>
</evidence>
<evidence type="ECO:0000313" key="11">
    <source>
        <dbReference type="Proteomes" id="UP000799439"/>
    </source>
</evidence>
<keyword evidence="2" id="KW-0645">Protease</keyword>
<feature type="domain" description="Peptidase S8/S53" evidence="8">
    <location>
        <begin position="156"/>
        <end position="388"/>
    </location>
</feature>
<feature type="signal peptide" evidence="7">
    <location>
        <begin position="1"/>
        <end position="21"/>
    </location>
</feature>
<dbReference type="InterPro" id="IPR036852">
    <property type="entry name" value="Peptidase_S8/S53_dom_sf"/>
</dbReference>
<dbReference type="CDD" id="cd04077">
    <property type="entry name" value="Peptidases_S8_PCSK9_ProteinaseK_like"/>
    <property type="match status" value="1"/>
</dbReference>
<dbReference type="InterPro" id="IPR037045">
    <property type="entry name" value="S8pro/Inhibitor_I9_sf"/>
</dbReference>
<dbReference type="AlphaFoldDB" id="A0A9P4J598"/>
<dbReference type="GO" id="GO:0006508">
    <property type="term" value="P:proteolysis"/>
    <property type="evidence" value="ECO:0007669"/>
    <property type="project" value="UniProtKB-KW"/>
</dbReference>
<dbReference type="Gene3D" id="3.40.50.200">
    <property type="entry name" value="Peptidase S8/S53 domain"/>
    <property type="match status" value="1"/>
</dbReference>
<dbReference type="PROSITE" id="PS00136">
    <property type="entry name" value="SUBTILASE_ASP"/>
    <property type="match status" value="1"/>
</dbReference>
<gene>
    <name evidence="10" type="ORF">K461DRAFT_251710</name>
</gene>
<dbReference type="PANTHER" id="PTHR43806:SF11">
    <property type="entry name" value="CEREVISIN-RELATED"/>
    <property type="match status" value="1"/>
</dbReference>
<organism evidence="10 11">
    <name type="scientific">Myriangium duriaei CBS 260.36</name>
    <dbReference type="NCBI Taxonomy" id="1168546"/>
    <lineage>
        <taxon>Eukaryota</taxon>
        <taxon>Fungi</taxon>
        <taxon>Dikarya</taxon>
        <taxon>Ascomycota</taxon>
        <taxon>Pezizomycotina</taxon>
        <taxon>Dothideomycetes</taxon>
        <taxon>Dothideomycetidae</taxon>
        <taxon>Myriangiales</taxon>
        <taxon>Myriangiaceae</taxon>
        <taxon>Myriangium</taxon>
    </lineage>
</organism>
<comment type="caution">
    <text evidence="10">The sequence shown here is derived from an EMBL/GenBank/DDBJ whole genome shotgun (WGS) entry which is preliminary data.</text>
</comment>
<comment type="caution">
    <text evidence="6">Lacks conserved residue(s) required for the propagation of feature annotation.</text>
</comment>
<comment type="similarity">
    <text evidence="1 6">Belongs to the peptidase S8 family.</text>
</comment>
<dbReference type="GO" id="GO:0004252">
    <property type="term" value="F:serine-type endopeptidase activity"/>
    <property type="evidence" value="ECO:0007669"/>
    <property type="project" value="InterPro"/>
</dbReference>
<dbReference type="InterPro" id="IPR050131">
    <property type="entry name" value="Peptidase_S8_subtilisin-like"/>
</dbReference>
<feature type="chain" id="PRO_5040105248" evidence="7">
    <location>
        <begin position="22"/>
        <end position="417"/>
    </location>
</feature>
<dbReference type="InterPro" id="IPR000209">
    <property type="entry name" value="Peptidase_S8/S53_dom"/>
</dbReference>
<keyword evidence="4" id="KW-0378">Hydrolase</keyword>
<keyword evidence="11" id="KW-1185">Reference proteome</keyword>
<evidence type="ECO:0000259" key="8">
    <source>
        <dbReference type="Pfam" id="PF00082"/>
    </source>
</evidence>
<dbReference type="Pfam" id="PF05922">
    <property type="entry name" value="Inhibitor_I9"/>
    <property type="match status" value="1"/>
</dbReference>
<dbReference type="InterPro" id="IPR015500">
    <property type="entry name" value="Peptidase_S8_subtilisin-rel"/>
</dbReference>
<evidence type="ECO:0000256" key="3">
    <source>
        <dbReference type="ARBA" id="ARBA00022729"/>
    </source>
</evidence>
<name>A0A9P4J598_9PEZI</name>
<sequence>MSSFKLVLAFTVALLAITVNAAVRPNSCSPDEHDVTNSYIVTLKPGANLAQHLDYVQAIHTEAFNHSQGTQAFEGVCTKYAFGSFKGYAGHFDPSVIEKLKKSKDVLAVEADKIWKRLFPVHKTNVTHNPFYGPSLISHRGLDSKNEFVSHRSAGKGTWAYVVDSGINITNPEFQGRASFGYNVPRKGKNKDNLGYGTHVAGIIGSKTFGVAKKCNLIAVKVTHDGYHRLSNVLNGYDWAVKNIIAMGRKNKAVVHVSLGGVNSPSLNRAVDAAFKLDISTVAPAGDDAEDASHYAPGGASGAITVASTNWARVRDSRSNYGSSVTLFAPGVFIVSLWIGDNVHNVTLTGTPSAAAYVTGIGVYLQGLFRIRSAKDLKDNITHLATKDVVTNFQGGKLPAGTPNLFAYNGGSRMWPP</sequence>
<dbReference type="SUPFAM" id="SSF52743">
    <property type="entry name" value="Subtilisin-like"/>
    <property type="match status" value="1"/>
</dbReference>
<keyword evidence="5" id="KW-0720">Serine protease</keyword>
<evidence type="ECO:0000256" key="6">
    <source>
        <dbReference type="PROSITE-ProRule" id="PRU01240"/>
    </source>
</evidence>
<evidence type="ECO:0000259" key="9">
    <source>
        <dbReference type="Pfam" id="PF05922"/>
    </source>
</evidence>
<dbReference type="InterPro" id="IPR034193">
    <property type="entry name" value="PCSK9_ProteinaseK-like"/>
</dbReference>
<reference evidence="10" key="1">
    <citation type="journal article" date="2020" name="Stud. Mycol.">
        <title>101 Dothideomycetes genomes: a test case for predicting lifestyles and emergence of pathogens.</title>
        <authorList>
            <person name="Haridas S."/>
            <person name="Albert R."/>
            <person name="Binder M."/>
            <person name="Bloem J."/>
            <person name="Labutti K."/>
            <person name="Salamov A."/>
            <person name="Andreopoulos B."/>
            <person name="Baker S."/>
            <person name="Barry K."/>
            <person name="Bills G."/>
            <person name="Bluhm B."/>
            <person name="Cannon C."/>
            <person name="Castanera R."/>
            <person name="Culley D."/>
            <person name="Daum C."/>
            <person name="Ezra D."/>
            <person name="Gonzalez J."/>
            <person name="Henrissat B."/>
            <person name="Kuo A."/>
            <person name="Liang C."/>
            <person name="Lipzen A."/>
            <person name="Lutzoni F."/>
            <person name="Magnuson J."/>
            <person name="Mondo S."/>
            <person name="Nolan M."/>
            <person name="Ohm R."/>
            <person name="Pangilinan J."/>
            <person name="Park H.-J."/>
            <person name="Ramirez L."/>
            <person name="Alfaro M."/>
            <person name="Sun H."/>
            <person name="Tritt A."/>
            <person name="Yoshinaga Y."/>
            <person name="Zwiers L.-H."/>
            <person name="Turgeon B."/>
            <person name="Goodwin S."/>
            <person name="Spatafora J."/>
            <person name="Crous P."/>
            <person name="Grigoriev I."/>
        </authorList>
    </citation>
    <scope>NUCLEOTIDE SEQUENCE</scope>
    <source>
        <strain evidence="10">CBS 260.36</strain>
    </source>
</reference>
<evidence type="ECO:0000256" key="5">
    <source>
        <dbReference type="ARBA" id="ARBA00022825"/>
    </source>
</evidence>
<dbReference type="InterPro" id="IPR023827">
    <property type="entry name" value="Peptidase_S8_Asp-AS"/>
</dbReference>
<proteinExistence type="inferred from homology"/>
<dbReference type="EMBL" id="ML996082">
    <property type="protein sequence ID" value="KAF2155677.1"/>
    <property type="molecule type" value="Genomic_DNA"/>
</dbReference>
<dbReference type="Gene3D" id="3.30.70.80">
    <property type="entry name" value="Peptidase S8 propeptide/proteinase inhibitor I9"/>
    <property type="match status" value="1"/>
</dbReference>
<dbReference type="Pfam" id="PF00082">
    <property type="entry name" value="Peptidase_S8"/>
    <property type="match status" value="1"/>
</dbReference>
<dbReference type="PROSITE" id="PS51892">
    <property type="entry name" value="SUBTILASE"/>
    <property type="match status" value="1"/>
</dbReference>
<evidence type="ECO:0000256" key="4">
    <source>
        <dbReference type="ARBA" id="ARBA00022801"/>
    </source>
</evidence>
<dbReference type="InterPro" id="IPR010259">
    <property type="entry name" value="S8pro/Inhibitor_I9"/>
</dbReference>
<evidence type="ECO:0000256" key="2">
    <source>
        <dbReference type="ARBA" id="ARBA00022670"/>
    </source>
</evidence>
<keyword evidence="3 7" id="KW-0732">Signal</keyword>
<feature type="domain" description="Inhibitor I9" evidence="9">
    <location>
        <begin position="38"/>
        <end position="116"/>
    </location>
</feature>
<evidence type="ECO:0000256" key="7">
    <source>
        <dbReference type="SAM" id="SignalP"/>
    </source>
</evidence>
<dbReference type="PANTHER" id="PTHR43806">
    <property type="entry name" value="PEPTIDASE S8"/>
    <property type="match status" value="1"/>
</dbReference>
<dbReference type="Proteomes" id="UP000799439">
    <property type="component" value="Unassembled WGS sequence"/>
</dbReference>
<evidence type="ECO:0000256" key="1">
    <source>
        <dbReference type="ARBA" id="ARBA00011073"/>
    </source>
</evidence>
<dbReference type="SUPFAM" id="SSF54897">
    <property type="entry name" value="Protease propeptides/inhibitors"/>
    <property type="match status" value="1"/>
</dbReference>
<dbReference type="PRINTS" id="PR00723">
    <property type="entry name" value="SUBTILISIN"/>
</dbReference>
<dbReference type="OrthoDB" id="206201at2759"/>